<dbReference type="AlphaFoldDB" id="A0A2H0TDG9"/>
<organism evidence="12 13">
    <name type="scientific">Candidatus Niyogibacteria bacterium CG10_big_fil_rev_8_21_14_0_10_46_36</name>
    <dbReference type="NCBI Taxonomy" id="1974726"/>
    <lineage>
        <taxon>Bacteria</taxon>
        <taxon>Candidatus Niyogiibacteriota</taxon>
    </lineage>
</organism>
<evidence type="ECO:0000256" key="9">
    <source>
        <dbReference type="RuleBase" id="RU003945"/>
    </source>
</evidence>
<keyword evidence="2" id="KW-0813">Transport</keyword>
<comment type="caution">
    <text evidence="12">The sequence shown here is derived from an EMBL/GenBank/DDBJ whole genome shotgun (WGS) entry which is preliminary data.</text>
</comment>
<evidence type="ECO:0000256" key="1">
    <source>
        <dbReference type="ARBA" id="ARBA00004651"/>
    </source>
</evidence>
<evidence type="ECO:0000259" key="11">
    <source>
        <dbReference type="Pfam" id="PF02096"/>
    </source>
</evidence>
<evidence type="ECO:0000313" key="12">
    <source>
        <dbReference type="EMBL" id="PIR69592.1"/>
    </source>
</evidence>
<feature type="transmembrane region" description="Helical" evidence="10">
    <location>
        <begin position="32"/>
        <end position="51"/>
    </location>
</feature>
<dbReference type="NCBIfam" id="TIGR03592">
    <property type="entry name" value="yidC_oxa1_cterm"/>
    <property type="match status" value="1"/>
</dbReference>
<feature type="transmembrane region" description="Helical" evidence="10">
    <location>
        <begin position="197"/>
        <end position="218"/>
    </location>
</feature>
<proteinExistence type="inferred from homology"/>
<evidence type="ECO:0000256" key="8">
    <source>
        <dbReference type="ARBA" id="ARBA00023186"/>
    </source>
</evidence>
<dbReference type="PANTHER" id="PTHR12428">
    <property type="entry name" value="OXA1"/>
    <property type="match status" value="1"/>
</dbReference>
<comment type="subcellular location">
    <subcellularLocation>
        <location evidence="1">Cell membrane</location>
        <topology evidence="1">Multi-pass membrane protein</topology>
    </subcellularLocation>
    <subcellularLocation>
        <location evidence="9">Membrane</location>
        <topology evidence="9">Multi-pass membrane protein</topology>
    </subcellularLocation>
</comment>
<feature type="domain" description="Membrane insertase YidC/Oxa/ALB C-terminal" evidence="11">
    <location>
        <begin position="33"/>
        <end position="233"/>
    </location>
</feature>
<keyword evidence="7 10" id="KW-0472">Membrane</keyword>
<evidence type="ECO:0000256" key="3">
    <source>
        <dbReference type="ARBA" id="ARBA00022475"/>
    </source>
</evidence>
<evidence type="ECO:0000313" key="13">
    <source>
        <dbReference type="Proteomes" id="UP000231503"/>
    </source>
</evidence>
<dbReference type="CDD" id="cd20070">
    <property type="entry name" value="5TM_YidC_Alb3"/>
    <property type="match status" value="1"/>
</dbReference>
<dbReference type="InterPro" id="IPR028055">
    <property type="entry name" value="YidC/Oxa/ALB_C"/>
</dbReference>
<keyword evidence="5" id="KW-0653">Protein transport</keyword>
<dbReference type="Pfam" id="PF02096">
    <property type="entry name" value="60KD_IMP"/>
    <property type="match status" value="1"/>
</dbReference>
<reference evidence="13" key="1">
    <citation type="submission" date="2017-09" db="EMBL/GenBank/DDBJ databases">
        <title>Depth-based differentiation of microbial function through sediment-hosted aquifers and enrichment of novel symbionts in the deep terrestrial subsurface.</title>
        <authorList>
            <person name="Probst A.J."/>
            <person name="Ladd B."/>
            <person name="Jarett J.K."/>
            <person name="Geller-Mcgrath D.E."/>
            <person name="Sieber C.M.K."/>
            <person name="Emerson J.B."/>
            <person name="Anantharaman K."/>
            <person name="Thomas B.C."/>
            <person name="Malmstrom R."/>
            <person name="Stieglmeier M."/>
            <person name="Klingl A."/>
            <person name="Woyke T."/>
            <person name="Ryan C.M."/>
            <person name="Banfield J.F."/>
        </authorList>
    </citation>
    <scope>NUCLEOTIDE SEQUENCE [LARGE SCALE GENOMIC DNA]</scope>
</reference>
<dbReference type="InterPro" id="IPR047196">
    <property type="entry name" value="YidC_ALB_C"/>
</dbReference>
<gene>
    <name evidence="12" type="ORF">COU47_02445</name>
</gene>
<dbReference type="GO" id="GO:0051205">
    <property type="term" value="P:protein insertion into membrane"/>
    <property type="evidence" value="ECO:0007669"/>
    <property type="project" value="TreeGrafter"/>
</dbReference>
<dbReference type="InterPro" id="IPR001708">
    <property type="entry name" value="YidC/ALB3/OXA1/COX18"/>
</dbReference>
<keyword evidence="3" id="KW-1003">Cell membrane</keyword>
<dbReference type="EMBL" id="PFCO01000005">
    <property type="protein sequence ID" value="PIR69592.1"/>
    <property type="molecule type" value="Genomic_DNA"/>
</dbReference>
<dbReference type="GO" id="GO:0032977">
    <property type="term" value="F:membrane insertase activity"/>
    <property type="evidence" value="ECO:0007669"/>
    <property type="project" value="InterPro"/>
</dbReference>
<dbReference type="GO" id="GO:0005886">
    <property type="term" value="C:plasma membrane"/>
    <property type="evidence" value="ECO:0007669"/>
    <property type="project" value="UniProtKB-SubCell"/>
</dbReference>
<evidence type="ECO:0000256" key="10">
    <source>
        <dbReference type="SAM" id="Phobius"/>
    </source>
</evidence>
<evidence type="ECO:0000256" key="6">
    <source>
        <dbReference type="ARBA" id="ARBA00022989"/>
    </source>
</evidence>
<dbReference type="Proteomes" id="UP000231503">
    <property type="component" value="Unassembled WGS sequence"/>
</dbReference>
<accession>A0A2H0TDG9</accession>
<evidence type="ECO:0000256" key="4">
    <source>
        <dbReference type="ARBA" id="ARBA00022692"/>
    </source>
</evidence>
<name>A0A2H0TDG9_9BACT</name>
<feature type="transmembrane region" description="Helical" evidence="10">
    <location>
        <begin position="95"/>
        <end position="119"/>
    </location>
</feature>
<evidence type="ECO:0000256" key="2">
    <source>
        <dbReference type="ARBA" id="ARBA00022448"/>
    </source>
</evidence>
<feature type="transmembrane region" description="Helical" evidence="10">
    <location>
        <begin position="139"/>
        <end position="162"/>
    </location>
</feature>
<keyword evidence="8" id="KW-0143">Chaperone</keyword>
<protein>
    <recommendedName>
        <fullName evidence="11">Membrane insertase YidC/Oxa/ALB C-terminal domain-containing protein</fullName>
    </recommendedName>
</protein>
<keyword evidence="6 10" id="KW-1133">Transmembrane helix</keyword>
<dbReference type="PANTHER" id="PTHR12428:SF65">
    <property type="entry name" value="CYTOCHROME C OXIDASE ASSEMBLY PROTEIN COX18, MITOCHONDRIAL"/>
    <property type="match status" value="1"/>
</dbReference>
<evidence type="ECO:0000256" key="7">
    <source>
        <dbReference type="ARBA" id="ARBA00023136"/>
    </source>
</evidence>
<sequence>MGFLLSIYNDFFFQPLFNALVFLTGLMPLHDLGLAVIVLTVLVRFVIFPFTHRSIVTQIKIREIEPEIKKIREKHKNNQQEIAQKTMELYKQHGVSPFSGCLMLIIQFPVLIALYQVFIKSISDSAHLLYSFIALPEKINVQFLSLVNLTEASLIVAILAGLSQFIQMKLAIPPNTEKAGASSPEDMTKRFMSQAKYIFPIFIILISLRFPAALALYWTTSNVFAILHEGVVRKKSFALAPENQ</sequence>
<evidence type="ECO:0000256" key="5">
    <source>
        <dbReference type="ARBA" id="ARBA00022927"/>
    </source>
</evidence>
<dbReference type="GO" id="GO:0015031">
    <property type="term" value="P:protein transport"/>
    <property type="evidence" value="ECO:0007669"/>
    <property type="project" value="UniProtKB-KW"/>
</dbReference>
<comment type="similarity">
    <text evidence="9">Belongs to the OXA1/ALB3/YidC family.</text>
</comment>
<keyword evidence="4 9" id="KW-0812">Transmembrane</keyword>